<keyword evidence="4 11" id="KW-0808">Transferase</keyword>
<keyword evidence="7 9" id="KW-0472">Membrane</keyword>
<comment type="caution">
    <text evidence="11">The sequence shown here is derived from an EMBL/GenBank/DDBJ whole genome shotgun (WGS) entry which is preliminary data.</text>
</comment>
<keyword evidence="5 9" id="KW-0812">Transmembrane</keyword>
<evidence type="ECO:0000313" key="12">
    <source>
        <dbReference type="Proteomes" id="UP000433101"/>
    </source>
</evidence>
<keyword evidence="3" id="KW-1003">Cell membrane</keyword>
<dbReference type="Proteomes" id="UP000433101">
    <property type="component" value="Unassembled WGS sequence"/>
</dbReference>
<evidence type="ECO:0000256" key="4">
    <source>
        <dbReference type="ARBA" id="ARBA00022679"/>
    </source>
</evidence>
<proteinExistence type="inferred from homology"/>
<dbReference type="Pfam" id="PF02397">
    <property type="entry name" value="Bac_transf"/>
    <property type="match status" value="1"/>
</dbReference>
<evidence type="ECO:0000256" key="9">
    <source>
        <dbReference type="SAM" id="Phobius"/>
    </source>
</evidence>
<evidence type="ECO:0000256" key="6">
    <source>
        <dbReference type="ARBA" id="ARBA00022989"/>
    </source>
</evidence>
<reference evidence="11 12" key="1">
    <citation type="submission" date="2019-12" db="EMBL/GenBank/DDBJ databases">
        <authorList>
            <person name="Li M."/>
        </authorList>
    </citation>
    <scope>NUCLEOTIDE SEQUENCE [LARGE SCALE GENOMIC DNA]</scope>
    <source>
        <strain evidence="11 12">GBMRC 2046</strain>
    </source>
</reference>
<evidence type="ECO:0000256" key="5">
    <source>
        <dbReference type="ARBA" id="ARBA00022692"/>
    </source>
</evidence>
<evidence type="ECO:0000256" key="3">
    <source>
        <dbReference type="ARBA" id="ARBA00022475"/>
    </source>
</evidence>
<dbReference type="PANTHER" id="PTHR30576">
    <property type="entry name" value="COLANIC BIOSYNTHESIS UDP-GLUCOSE LIPID CARRIER TRANSFERASE"/>
    <property type="match status" value="1"/>
</dbReference>
<keyword evidence="12" id="KW-1185">Reference proteome</keyword>
<dbReference type="RefSeq" id="WP_160777455.1">
    <property type="nucleotide sequence ID" value="NZ_WUMV01000009.1"/>
</dbReference>
<organism evidence="11 12">
    <name type="scientific">Stappia sediminis</name>
    <dbReference type="NCBI Taxonomy" id="2692190"/>
    <lineage>
        <taxon>Bacteria</taxon>
        <taxon>Pseudomonadati</taxon>
        <taxon>Pseudomonadota</taxon>
        <taxon>Alphaproteobacteria</taxon>
        <taxon>Hyphomicrobiales</taxon>
        <taxon>Stappiaceae</taxon>
        <taxon>Stappia</taxon>
    </lineage>
</organism>
<evidence type="ECO:0000256" key="8">
    <source>
        <dbReference type="ARBA" id="ARBA00023169"/>
    </source>
</evidence>
<comment type="subcellular location">
    <subcellularLocation>
        <location evidence="1">Cell membrane</location>
    </subcellularLocation>
</comment>
<accession>A0A7X3LY16</accession>
<name>A0A7X3LY16_9HYPH</name>
<sequence>MRILEEKRAFRQNVRPSVAIALSRSGTGSHRLAIRADLIGRRLTPILRRTLNSPLPVWKRGFDIAVSLAAIMVLAPVLLMISALVAMDGGPVIYSCKRPGAMKRSFRMFKFRTMKMDGDRILEAYFAEHPDARAEYNKRFKLRDDPRIAGAGRFLRRYSLDELPQLFNVLRGDMSIVGPRPRGYNELTQACLFDGADFDAYFRVPPGMTGLWQVSGRSDTDYGIRIQLDAEYVRTIALKRDVAIVLRTIPALLSGRGAY</sequence>
<dbReference type="GO" id="GO:0005886">
    <property type="term" value="C:plasma membrane"/>
    <property type="evidence" value="ECO:0007669"/>
    <property type="project" value="UniProtKB-SubCell"/>
</dbReference>
<evidence type="ECO:0000256" key="1">
    <source>
        <dbReference type="ARBA" id="ARBA00004236"/>
    </source>
</evidence>
<evidence type="ECO:0000256" key="7">
    <source>
        <dbReference type="ARBA" id="ARBA00023136"/>
    </source>
</evidence>
<comment type="similarity">
    <text evidence="2">Belongs to the bacterial sugar transferase family.</text>
</comment>
<dbReference type="EMBL" id="WUMV01000009">
    <property type="protein sequence ID" value="MXN67224.1"/>
    <property type="molecule type" value="Genomic_DNA"/>
</dbReference>
<protein>
    <submittedName>
        <fullName evidence="11">Sugar transferase</fullName>
    </submittedName>
</protein>
<feature type="domain" description="Bacterial sugar transferase" evidence="10">
    <location>
        <begin position="59"/>
        <end position="253"/>
    </location>
</feature>
<feature type="transmembrane region" description="Helical" evidence="9">
    <location>
        <begin position="64"/>
        <end position="87"/>
    </location>
</feature>
<dbReference type="AlphaFoldDB" id="A0A7X3LY16"/>
<evidence type="ECO:0000256" key="2">
    <source>
        <dbReference type="ARBA" id="ARBA00006464"/>
    </source>
</evidence>
<dbReference type="PANTHER" id="PTHR30576:SF4">
    <property type="entry name" value="UNDECAPRENYL-PHOSPHATE GALACTOSE PHOSPHOTRANSFERASE"/>
    <property type="match status" value="1"/>
</dbReference>
<gene>
    <name evidence="11" type="ORF">GR183_20140</name>
</gene>
<dbReference type="GO" id="GO:0000271">
    <property type="term" value="P:polysaccharide biosynthetic process"/>
    <property type="evidence" value="ECO:0007669"/>
    <property type="project" value="UniProtKB-KW"/>
</dbReference>
<dbReference type="GO" id="GO:0016780">
    <property type="term" value="F:phosphotransferase activity, for other substituted phosphate groups"/>
    <property type="evidence" value="ECO:0007669"/>
    <property type="project" value="TreeGrafter"/>
</dbReference>
<evidence type="ECO:0000259" key="10">
    <source>
        <dbReference type="Pfam" id="PF02397"/>
    </source>
</evidence>
<dbReference type="InterPro" id="IPR003362">
    <property type="entry name" value="Bact_transf"/>
</dbReference>
<evidence type="ECO:0000313" key="11">
    <source>
        <dbReference type="EMBL" id="MXN67224.1"/>
    </source>
</evidence>
<keyword evidence="8" id="KW-0270">Exopolysaccharide synthesis</keyword>
<keyword evidence="6 9" id="KW-1133">Transmembrane helix</keyword>